<proteinExistence type="predicted"/>
<dbReference type="InterPro" id="IPR032675">
    <property type="entry name" value="LRR_dom_sf"/>
</dbReference>
<gene>
    <name evidence="1" type="ORF">M378DRAFT_162189</name>
</gene>
<accession>A0A0C2SPS6</accession>
<dbReference type="EMBL" id="KN818243">
    <property type="protein sequence ID" value="KIL65250.1"/>
    <property type="molecule type" value="Genomic_DNA"/>
</dbReference>
<sequence length="461" mass="52741">MHPFSSSRTAAAQFLPFDIIQEIFAHHSTALWIYSSSDIMPNIAPAFPWSLGHVCASWRTVFLSMHAEFWSSLIMFPNAPLNTVEGKRSLDIVTTFMERTKGLPISLSLQLRHIPRPVIDIFVKHCKQWQHVELIFEQKQLSLLCSIKDQLPLLRSLRLGFSHPTAPLLAGPPEEPIILFENAPLLTHLRLHHPWRWRFHWPSVSTLELHRHIEADTLLEILSQLENLETLLIMQGDRLDTITNLTMPITMTRLKILRAFGSMTLALLTAPSLEVLHIGTCRDQNFSPVCSAFFGRSACRLLELSIGHCYATESLSAILPFVPTIETLYVGCTVKAHENSLQDIFHALACPPGEPLQVPQLHTIRFSMLSLITEEDVTALRSMIMLRRLGPHPQLRQILILPCQEEFFEVQSRVLTMLENLIREYEIQGVQIKIKPISYGDFETPFYDGNRHYFDILYLFG</sequence>
<dbReference type="AlphaFoldDB" id="A0A0C2SPS6"/>
<dbReference type="STRING" id="946122.A0A0C2SPS6"/>
<dbReference type="Proteomes" id="UP000054549">
    <property type="component" value="Unassembled WGS sequence"/>
</dbReference>
<organism evidence="1 2">
    <name type="scientific">Amanita muscaria (strain Koide BX008)</name>
    <dbReference type="NCBI Taxonomy" id="946122"/>
    <lineage>
        <taxon>Eukaryota</taxon>
        <taxon>Fungi</taxon>
        <taxon>Dikarya</taxon>
        <taxon>Basidiomycota</taxon>
        <taxon>Agaricomycotina</taxon>
        <taxon>Agaricomycetes</taxon>
        <taxon>Agaricomycetidae</taxon>
        <taxon>Agaricales</taxon>
        <taxon>Pluteineae</taxon>
        <taxon>Amanitaceae</taxon>
        <taxon>Amanita</taxon>
    </lineage>
</organism>
<reference evidence="1 2" key="1">
    <citation type="submission" date="2014-04" db="EMBL/GenBank/DDBJ databases">
        <title>Evolutionary Origins and Diversification of the Mycorrhizal Mutualists.</title>
        <authorList>
            <consortium name="DOE Joint Genome Institute"/>
            <consortium name="Mycorrhizal Genomics Consortium"/>
            <person name="Kohler A."/>
            <person name="Kuo A."/>
            <person name="Nagy L.G."/>
            <person name="Floudas D."/>
            <person name="Copeland A."/>
            <person name="Barry K.W."/>
            <person name="Cichocki N."/>
            <person name="Veneault-Fourrey C."/>
            <person name="LaButti K."/>
            <person name="Lindquist E.A."/>
            <person name="Lipzen A."/>
            <person name="Lundell T."/>
            <person name="Morin E."/>
            <person name="Murat C."/>
            <person name="Riley R."/>
            <person name="Ohm R."/>
            <person name="Sun H."/>
            <person name="Tunlid A."/>
            <person name="Henrissat B."/>
            <person name="Grigoriev I.V."/>
            <person name="Hibbett D.S."/>
            <person name="Martin F."/>
        </authorList>
    </citation>
    <scope>NUCLEOTIDE SEQUENCE [LARGE SCALE GENOMIC DNA]</scope>
    <source>
        <strain evidence="1 2">Koide BX008</strain>
    </source>
</reference>
<dbReference type="OrthoDB" id="2847640at2759"/>
<dbReference type="Gene3D" id="3.80.10.10">
    <property type="entry name" value="Ribonuclease Inhibitor"/>
    <property type="match status" value="1"/>
</dbReference>
<protein>
    <recommendedName>
        <fullName evidence="3">F-box domain-containing protein</fullName>
    </recommendedName>
</protein>
<name>A0A0C2SPS6_AMAMK</name>
<dbReference type="InParanoid" id="A0A0C2SPS6"/>
<evidence type="ECO:0008006" key="3">
    <source>
        <dbReference type="Google" id="ProtNLM"/>
    </source>
</evidence>
<evidence type="ECO:0000313" key="2">
    <source>
        <dbReference type="Proteomes" id="UP000054549"/>
    </source>
</evidence>
<dbReference type="HOGENOM" id="CLU_049746_0_0_1"/>
<dbReference type="SUPFAM" id="SSF52047">
    <property type="entry name" value="RNI-like"/>
    <property type="match status" value="1"/>
</dbReference>
<keyword evidence="2" id="KW-1185">Reference proteome</keyword>
<evidence type="ECO:0000313" key="1">
    <source>
        <dbReference type="EMBL" id="KIL65250.1"/>
    </source>
</evidence>